<gene>
    <name evidence="1" type="ORF">FJK96_00015</name>
</gene>
<protein>
    <recommendedName>
        <fullName evidence="3">Lipoprotein LpqS</fullName>
    </recommendedName>
</protein>
<dbReference type="AlphaFoldDB" id="A0AB73TUZ2"/>
<evidence type="ECO:0008006" key="3">
    <source>
        <dbReference type="Google" id="ProtNLM"/>
    </source>
</evidence>
<dbReference type="EMBL" id="CP041150">
    <property type="protein sequence ID" value="QDF68731.1"/>
    <property type="molecule type" value="Genomic_DNA"/>
</dbReference>
<dbReference type="PROSITE" id="PS51257">
    <property type="entry name" value="PROKAR_LIPOPROTEIN"/>
    <property type="match status" value="1"/>
</dbReference>
<dbReference type="Proteomes" id="UP000317728">
    <property type="component" value="Chromosome"/>
</dbReference>
<organism evidence="1 2">
    <name type="scientific">Mycobacteroides chelonae</name>
    <name type="common">Mycobacterium chelonae</name>
    <dbReference type="NCBI Taxonomy" id="1774"/>
    <lineage>
        <taxon>Bacteria</taxon>
        <taxon>Bacillati</taxon>
        <taxon>Actinomycetota</taxon>
        <taxon>Actinomycetes</taxon>
        <taxon>Mycobacteriales</taxon>
        <taxon>Mycobacteriaceae</taxon>
        <taxon>Mycobacteroides</taxon>
    </lineage>
</organism>
<evidence type="ECO:0000313" key="2">
    <source>
        <dbReference type="Proteomes" id="UP000317728"/>
    </source>
</evidence>
<name>A0AB73TUZ2_MYCCH</name>
<proteinExistence type="predicted"/>
<sequence length="145" mass="14661">MRMRPRRGYRRQRGAAALVLIAAVAVSAALGCLTGAPRSWSTADSAATAHVVAGLVSEQIAPAFLRAAADPVGADLDAPCPHAQLTATVRTGDNLPLMGALPTVFGALTGVAAAGGTPVRGPPPRARVAAVAGPMSLHQLCVIRR</sequence>
<evidence type="ECO:0000313" key="1">
    <source>
        <dbReference type="EMBL" id="QDF68731.1"/>
    </source>
</evidence>
<accession>A0AB73TUZ2</accession>
<reference evidence="1 2" key="1">
    <citation type="submission" date="2019-06" db="EMBL/GenBank/DDBJ databases">
        <title>Whole geneome sequnce of Mycobacteroides chelonae M77 isolated from bovine milk from Meghalaya, India.</title>
        <authorList>
            <person name="Vise E."/>
            <person name="Das S."/>
            <person name="Garg A."/>
            <person name="Ghatak S."/>
            <person name="Shakuntala I."/>
            <person name="Milton A.A.P."/>
            <person name="Karam A."/>
            <person name="Sanjukta R."/>
            <person name="Puro K."/>
            <person name="Sen A."/>
        </authorList>
    </citation>
    <scope>NUCLEOTIDE SEQUENCE [LARGE SCALE GENOMIC DNA]</scope>
    <source>
        <strain evidence="1 2">M77</strain>
    </source>
</reference>
<dbReference type="RefSeq" id="WP_052621579.1">
    <property type="nucleotide sequence ID" value="NZ_CP041150.1"/>
</dbReference>